<feature type="region of interest" description="Disordered" evidence="1">
    <location>
        <begin position="67"/>
        <end position="108"/>
    </location>
</feature>
<dbReference type="WBParaSite" id="maker-PairedContig_1180-snap-gene-0.6-mRNA-1">
    <property type="protein sequence ID" value="maker-PairedContig_1180-snap-gene-0.6-mRNA-1"/>
    <property type="gene ID" value="maker-PairedContig_1180-snap-gene-0.6"/>
</dbReference>
<protein>
    <submittedName>
        <fullName evidence="2">Uncharacterized protein</fullName>
    </submittedName>
</protein>
<evidence type="ECO:0000256" key="1">
    <source>
        <dbReference type="SAM" id="MobiDB-lite"/>
    </source>
</evidence>
<organism evidence="2">
    <name type="scientific">Wuchereria bancrofti</name>
    <dbReference type="NCBI Taxonomy" id="6293"/>
    <lineage>
        <taxon>Eukaryota</taxon>
        <taxon>Metazoa</taxon>
        <taxon>Ecdysozoa</taxon>
        <taxon>Nematoda</taxon>
        <taxon>Chromadorea</taxon>
        <taxon>Rhabditida</taxon>
        <taxon>Spirurina</taxon>
        <taxon>Spiruromorpha</taxon>
        <taxon>Filarioidea</taxon>
        <taxon>Onchocercidae</taxon>
        <taxon>Wuchereria</taxon>
    </lineage>
</organism>
<feature type="compositionally biased region" description="Basic and acidic residues" evidence="1">
    <location>
        <begin position="301"/>
        <end position="319"/>
    </location>
</feature>
<evidence type="ECO:0000313" key="2">
    <source>
        <dbReference type="WBParaSite" id="maker-PairedContig_1180-snap-gene-0.6-mRNA-1"/>
    </source>
</evidence>
<feature type="compositionally biased region" description="Polar residues" evidence="1">
    <location>
        <begin position="67"/>
        <end position="89"/>
    </location>
</feature>
<accession>A0A1I8E9Y0</accession>
<feature type="region of interest" description="Disordered" evidence="1">
    <location>
        <begin position="295"/>
        <end position="319"/>
    </location>
</feature>
<proteinExistence type="predicted"/>
<dbReference type="AlphaFoldDB" id="A0A1I8E9Y0"/>
<reference evidence="2" key="1">
    <citation type="submission" date="2016-11" db="UniProtKB">
        <authorList>
            <consortium name="WormBaseParasite"/>
        </authorList>
    </citation>
    <scope>IDENTIFICATION</scope>
    <source>
        <strain evidence="2">pt0022</strain>
    </source>
</reference>
<feature type="compositionally biased region" description="Basic residues" evidence="1">
    <location>
        <begin position="90"/>
        <end position="99"/>
    </location>
</feature>
<sequence>FDALYAQERKERSEREQSRRKRYKRPNKQELKDVKHVDAKSIRDVLRKRLKGEEINSLYQRQNDIASYQSDKVNRQSGRRNSQLRNYNYKSHRSRRLQKMKKEASKTKSFRAKLRELSMSPRTRRKVELVFATELSYVHEGNLKNFNKALTHKNKPSSSEKLKIGTEFVDICINVSNFSQLKKAQAHGYSNQPKSFQRRNEIREQEISPKKKKLIRHRVHTTNRLLISPRRLLLELPLSEESLLTACQGVVSTAHAEDQDRSLSERIRKNRKSHQTARSIVEEDLKQRLQQDFKLAPAKIPEARSERSKTSDDRFQILP</sequence>
<name>A0A1I8E9Y0_WUCBA</name>
<feature type="region of interest" description="Disordered" evidence="1">
    <location>
        <begin position="1"/>
        <end position="34"/>
    </location>
</feature>
<feature type="compositionally biased region" description="Basic and acidic residues" evidence="1">
    <location>
        <begin position="7"/>
        <end position="17"/>
    </location>
</feature>
<feature type="region of interest" description="Disordered" evidence="1">
    <location>
        <begin position="258"/>
        <end position="278"/>
    </location>
</feature>
<feature type="compositionally biased region" description="Basic and acidic residues" evidence="1">
    <location>
        <begin position="258"/>
        <end position="267"/>
    </location>
</feature>